<evidence type="ECO:0000313" key="3">
    <source>
        <dbReference type="Proteomes" id="UP001597216"/>
    </source>
</evidence>
<proteinExistence type="predicted"/>
<protein>
    <submittedName>
        <fullName evidence="2">Uncharacterized protein</fullName>
    </submittedName>
</protein>
<feature type="compositionally biased region" description="Basic and acidic residues" evidence="1">
    <location>
        <begin position="1"/>
        <end position="10"/>
    </location>
</feature>
<feature type="region of interest" description="Disordered" evidence="1">
    <location>
        <begin position="70"/>
        <end position="91"/>
    </location>
</feature>
<dbReference type="EMBL" id="JBHTLQ010000004">
    <property type="protein sequence ID" value="MFD1189427.1"/>
    <property type="molecule type" value="Genomic_DNA"/>
</dbReference>
<dbReference type="Proteomes" id="UP001597216">
    <property type="component" value="Unassembled WGS sequence"/>
</dbReference>
<feature type="region of interest" description="Disordered" evidence="1">
    <location>
        <begin position="1"/>
        <end position="22"/>
    </location>
</feature>
<evidence type="ECO:0000256" key="1">
    <source>
        <dbReference type="SAM" id="MobiDB-lite"/>
    </source>
</evidence>
<comment type="caution">
    <text evidence="2">The sequence shown here is derived from an EMBL/GenBank/DDBJ whole genome shotgun (WGS) entry which is preliminary data.</text>
</comment>
<evidence type="ECO:0000313" key="2">
    <source>
        <dbReference type="EMBL" id="MFD1189427.1"/>
    </source>
</evidence>
<feature type="compositionally biased region" description="Low complexity" evidence="1">
    <location>
        <begin position="13"/>
        <end position="22"/>
    </location>
</feature>
<sequence>MSGEGHHEGGAHAPAPQAAPQPAAAAPLVVQPYALAPPQMIGAPMIGPGMCRCGLGATVLVCACAAKPEDKKPDPHAAHKPAGPPPPVFSSAVPTDFPPRFQYVWASLAKVLEGKAPPHGVIADARALLDMLLDDLDPEGRGRFVTEGVWWWKKTTYKTYSPKQRLHKLVEKRVLLKSVKDTVDRLAWTPEEQASRGVRGDPDLARRLVHLVWQVADQGFEQRSWSELAEAPPRIQPPAPAGGHDDHGHGDGHDGHH</sequence>
<reference evidence="3" key="1">
    <citation type="journal article" date="2019" name="Int. J. Syst. Evol. Microbiol.">
        <title>The Global Catalogue of Microorganisms (GCM) 10K type strain sequencing project: providing services to taxonomists for standard genome sequencing and annotation.</title>
        <authorList>
            <consortium name="The Broad Institute Genomics Platform"/>
            <consortium name="The Broad Institute Genome Sequencing Center for Infectious Disease"/>
            <person name="Wu L."/>
            <person name="Ma J."/>
        </authorList>
    </citation>
    <scope>NUCLEOTIDE SEQUENCE [LARGE SCALE GENOMIC DNA]</scope>
    <source>
        <strain evidence="3">CCUG 55074</strain>
    </source>
</reference>
<feature type="region of interest" description="Disordered" evidence="1">
    <location>
        <begin position="232"/>
        <end position="257"/>
    </location>
</feature>
<keyword evidence="3" id="KW-1185">Reference proteome</keyword>
<accession>A0ABW3SX20</accession>
<gene>
    <name evidence="2" type="ORF">ACFQ27_02455</name>
</gene>
<dbReference type="RefSeq" id="WP_377352286.1">
    <property type="nucleotide sequence ID" value="NZ_JBHTLQ010000004.1"/>
</dbReference>
<name>A0ABW3SX20_9CAUL</name>
<organism evidence="2 3">
    <name type="scientific">Phenylobacterium conjunctum</name>
    <dbReference type="NCBI Taxonomy" id="1298959"/>
    <lineage>
        <taxon>Bacteria</taxon>
        <taxon>Pseudomonadati</taxon>
        <taxon>Pseudomonadota</taxon>
        <taxon>Alphaproteobacteria</taxon>
        <taxon>Caulobacterales</taxon>
        <taxon>Caulobacteraceae</taxon>
        <taxon>Phenylobacterium</taxon>
    </lineage>
</organism>
<feature type="compositionally biased region" description="Basic and acidic residues" evidence="1">
    <location>
        <begin position="243"/>
        <end position="257"/>
    </location>
</feature>